<dbReference type="SMART" id="SM00850">
    <property type="entry name" value="LytTR"/>
    <property type="match status" value="1"/>
</dbReference>
<dbReference type="GO" id="GO:0000156">
    <property type="term" value="F:phosphorelay response regulator activity"/>
    <property type="evidence" value="ECO:0007669"/>
    <property type="project" value="InterPro"/>
</dbReference>
<dbReference type="Proteomes" id="UP000002895">
    <property type="component" value="Chromosome"/>
</dbReference>
<dbReference type="InterPro" id="IPR046947">
    <property type="entry name" value="LytR-like"/>
</dbReference>
<dbReference type="Pfam" id="PF04397">
    <property type="entry name" value="LytTR"/>
    <property type="match status" value="1"/>
</dbReference>
<dbReference type="GeneID" id="56786544"/>
<evidence type="ECO:0000313" key="2">
    <source>
        <dbReference type="EMBL" id="AFM70197.1"/>
    </source>
</evidence>
<reference evidence="2 3" key="1">
    <citation type="journal article" date="2012" name="J. Bacteriol.">
        <title>Genome sequence of Enterococcus hirae (Streptococcus faecalis) ATCC 9790, a model organism for the study of ion transport, bioenergetics, and copper homeostasis.</title>
        <authorList>
            <person name="Gaechter T."/>
            <person name="Wunderlin C."/>
            <person name="Schmidheini T."/>
            <person name="Solioz M."/>
        </authorList>
    </citation>
    <scope>NUCLEOTIDE SEQUENCE [LARGE SCALE GENOMIC DNA]</scope>
    <source>
        <strain evidence="3">ATCC 9790 / DSM 20160 / JCM 8729 / LMG 6399 / NBRC 3181 / NCIMB 6459 / NCDO 1258 / NCTC 12367 / WDCM 00089 / R</strain>
    </source>
</reference>
<dbReference type="AlphaFoldDB" id="I6SXR5"/>
<dbReference type="InterPro" id="IPR007492">
    <property type="entry name" value="LytTR_DNA-bd_dom"/>
</dbReference>
<dbReference type="KEGG" id="ehr:EHR_06260"/>
<organism evidence="2 3">
    <name type="scientific">Enterococcus hirae (strain ATCC 9790 / DSM 20160 / JCM 8729 / LMG 6399 / NBRC 3181 / NCIMB 6459 / NCDO 1258 / NCTC 12367 / WDCM 00089 / R)</name>
    <dbReference type="NCBI Taxonomy" id="768486"/>
    <lineage>
        <taxon>Bacteria</taxon>
        <taxon>Bacillati</taxon>
        <taxon>Bacillota</taxon>
        <taxon>Bacilli</taxon>
        <taxon>Lactobacillales</taxon>
        <taxon>Enterococcaceae</taxon>
        <taxon>Enterococcus</taxon>
    </lineage>
</organism>
<dbReference type="RefSeq" id="WP_014834434.1">
    <property type="nucleotide sequence ID" value="NC_018081.1"/>
</dbReference>
<name>I6SXR5_ENTHA</name>
<accession>I6SXR5</accession>
<proteinExistence type="predicted"/>
<evidence type="ECO:0000313" key="3">
    <source>
        <dbReference type="Proteomes" id="UP000002895"/>
    </source>
</evidence>
<dbReference type="GO" id="GO:0003677">
    <property type="term" value="F:DNA binding"/>
    <property type="evidence" value="ECO:0007669"/>
    <property type="project" value="InterPro"/>
</dbReference>
<dbReference type="PATRIC" id="fig|768486.3.peg.1196"/>
<dbReference type="PANTHER" id="PTHR37299">
    <property type="entry name" value="TRANSCRIPTIONAL REGULATOR-RELATED"/>
    <property type="match status" value="1"/>
</dbReference>
<dbReference type="HOGENOM" id="CLU_106729_0_1_9"/>
<dbReference type="Gene3D" id="2.40.50.1020">
    <property type="entry name" value="LytTr DNA-binding domain"/>
    <property type="match status" value="1"/>
</dbReference>
<dbReference type="PANTHER" id="PTHR37299:SF4">
    <property type="entry name" value="TRANSCRIPTIONAL REGULATOR"/>
    <property type="match status" value="1"/>
</dbReference>
<dbReference type="EMBL" id="CP003504">
    <property type="protein sequence ID" value="AFM70197.1"/>
    <property type="molecule type" value="Genomic_DNA"/>
</dbReference>
<keyword evidence="3" id="KW-1185">Reference proteome</keyword>
<dbReference type="eggNOG" id="COG3279">
    <property type="taxonomic scope" value="Bacteria"/>
</dbReference>
<protein>
    <submittedName>
        <fullName evidence="2">Response regulator receiver protein</fullName>
    </submittedName>
</protein>
<feature type="domain" description="HTH LytTR-type" evidence="1">
    <location>
        <begin position="49"/>
        <end position="149"/>
    </location>
</feature>
<dbReference type="PROSITE" id="PS50930">
    <property type="entry name" value="HTH_LYTTR"/>
    <property type="match status" value="1"/>
</dbReference>
<evidence type="ECO:0000259" key="1">
    <source>
        <dbReference type="PROSITE" id="PS50930"/>
    </source>
</evidence>
<sequence>MMKVLFDLIPKKQEEMVLFQVHEKVPFLTSIADILEKYKVETILVRDYKKERDVYLDLFSIFYIEYLDRKCFFYTENEVYERRLTLAQLMKELPEPFIQISKTTILNIYMVKEINSSLLNGNLYVTLQNTEELLVSRYFSKALKEKIDQTFRNK</sequence>
<gene>
    <name evidence="2" type="ordered locus">EHR_06260</name>
</gene>